<keyword evidence="1" id="KW-0812">Transmembrane</keyword>
<feature type="transmembrane region" description="Helical" evidence="1">
    <location>
        <begin position="350"/>
        <end position="373"/>
    </location>
</feature>
<evidence type="ECO:0008006" key="4">
    <source>
        <dbReference type="Google" id="ProtNLM"/>
    </source>
</evidence>
<name>E0NN04_9FIRM</name>
<sequence>MKPFYHLKEKFLSSRKAIERFPLPMIFSIISTVFFILSIQRNEGIKNNAKLGFFFIFATALYLNIKLFLEGIIFSKKDKFSFKNVSLLKASSYLLSLPAIFGMYLNIFYLNKEFRYNSLYIYIGCMAFLIISIFFISKLNYFEDFIPYVLNVNFQLIASIIYSMTIGIGLLIFFVSLNKLFDLNMDYKHLLSLELIVFIPLNLGFFLSDFPIIQKSFNDYEVSKEINILVNNIFIPLIYLYTLILYAYFFKIVFTMTLPKGIIINLVLWFSIFTTFVIFISAKTRGNIGQNFKKIQPVLSLPLILFMFYSIYIRINQYGFTINRYLVVALGFFSLLSMLYYIFVKNSSNMTIIVLFSIIVLISSIGPVSAYNISAISQNKRLKNLLIKNQMLVGGKIVANNNISNDDKKEIISIVNYLNDYFEPKDIDLLRNYDSNFERTFGFNENIEAYNNCYEVANISDDEAIDTTGYDCFISKDYYNGETLYDDNNIKIYGENNSIIITKKTKGSEVSKEINLNDIAKKYIALKKDNSIINQNDLAYKGSIDGLNYKIIFKELSFTKEDNKIEILDVSFYFLMERVN</sequence>
<keyword evidence="1" id="KW-0472">Membrane</keyword>
<accession>E0NN04</accession>
<feature type="transmembrane region" description="Helical" evidence="1">
    <location>
        <begin position="93"/>
        <end position="110"/>
    </location>
</feature>
<dbReference type="RefSeq" id="WP_008902318.1">
    <property type="nucleotide sequence ID" value="NZ_GL397071.1"/>
</dbReference>
<organism evidence="2 3">
    <name type="scientific">Peptoniphilus duerdenii ATCC BAA-1640</name>
    <dbReference type="NCBI Taxonomy" id="862517"/>
    <lineage>
        <taxon>Bacteria</taxon>
        <taxon>Bacillati</taxon>
        <taxon>Bacillota</taxon>
        <taxon>Tissierellia</taxon>
        <taxon>Tissierellales</taxon>
        <taxon>Peptoniphilaceae</taxon>
        <taxon>Peptoniphilus</taxon>
    </lineage>
</organism>
<dbReference type="InterPro" id="IPR025291">
    <property type="entry name" value="DUF4153"/>
</dbReference>
<feature type="transmembrane region" description="Helical" evidence="1">
    <location>
        <begin position="294"/>
        <end position="313"/>
    </location>
</feature>
<gene>
    <name evidence="2" type="ORF">HMPREF9225_1543</name>
</gene>
<feature type="transmembrane region" description="Helical" evidence="1">
    <location>
        <begin position="262"/>
        <end position="282"/>
    </location>
</feature>
<evidence type="ECO:0000313" key="3">
    <source>
        <dbReference type="Proteomes" id="UP000003280"/>
    </source>
</evidence>
<feature type="transmembrane region" description="Helical" evidence="1">
    <location>
        <begin position="228"/>
        <end position="250"/>
    </location>
</feature>
<dbReference type="OrthoDB" id="9809196at2"/>
<dbReference type="Pfam" id="PF13687">
    <property type="entry name" value="DUF4153"/>
    <property type="match status" value="1"/>
</dbReference>
<dbReference type="EMBL" id="AEEH01000048">
    <property type="protein sequence ID" value="EFM24677.1"/>
    <property type="molecule type" value="Genomic_DNA"/>
</dbReference>
<feature type="transmembrane region" description="Helical" evidence="1">
    <location>
        <begin position="20"/>
        <end position="39"/>
    </location>
</feature>
<reference evidence="2 3" key="1">
    <citation type="submission" date="2010-07" db="EMBL/GenBank/DDBJ databases">
        <authorList>
            <person name="Muzny D."/>
            <person name="Qin X."/>
            <person name="Deng J."/>
            <person name="Jiang H."/>
            <person name="Liu Y."/>
            <person name="Qu J."/>
            <person name="Song X.-Z."/>
            <person name="Zhang L."/>
            <person name="Thornton R."/>
            <person name="Coyle M."/>
            <person name="Francisco L."/>
            <person name="Jackson L."/>
            <person name="Javaid M."/>
            <person name="Korchina V."/>
            <person name="Kovar C."/>
            <person name="Mata R."/>
            <person name="Mathew T."/>
            <person name="Ngo R."/>
            <person name="Nguyen L."/>
            <person name="Nguyen N."/>
            <person name="Okwuonu G."/>
            <person name="Ongeri F."/>
            <person name="Pham C."/>
            <person name="Simmons D."/>
            <person name="Wilczek-Boney K."/>
            <person name="Hale W."/>
            <person name="Jakkamsetti A."/>
            <person name="Pham P."/>
            <person name="Ruth R."/>
            <person name="San Lucas F."/>
            <person name="Warren J."/>
            <person name="Zhang J."/>
            <person name="Zhao Z."/>
            <person name="Zhou C."/>
            <person name="Zhu D."/>
            <person name="Lee S."/>
            <person name="Bess C."/>
            <person name="Blankenburg K."/>
            <person name="Forbes L."/>
            <person name="Fu Q."/>
            <person name="Gubbala S."/>
            <person name="Hirani K."/>
            <person name="Jayaseelan J.C."/>
            <person name="Lara F."/>
            <person name="Munidasa M."/>
            <person name="Palculict T."/>
            <person name="Patil S."/>
            <person name="Pu L.-L."/>
            <person name="Saada N."/>
            <person name="Tang L."/>
            <person name="Weissenberger G."/>
            <person name="Zhu Y."/>
            <person name="Hemphill L."/>
            <person name="Shang Y."/>
            <person name="Youmans B."/>
            <person name="Ayvaz T."/>
            <person name="Ross M."/>
            <person name="Santibanez J."/>
            <person name="Aqrawi P."/>
            <person name="Gross S."/>
            <person name="Joshi V."/>
            <person name="Fowler G."/>
            <person name="Nazareth L."/>
            <person name="Reid J."/>
            <person name="Worley K."/>
            <person name="Petrosino J."/>
            <person name="Highlander S."/>
            <person name="Gibbs R."/>
        </authorList>
    </citation>
    <scope>NUCLEOTIDE SEQUENCE [LARGE SCALE GENOMIC DNA]</scope>
    <source>
        <strain evidence="2 3">ATCC BAA-1640</strain>
    </source>
</reference>
<dbReference type="AlphaFoldDB" id="E0NN04"/>
<keyword evidence="3" id="KW-1185">Reference proteome</keyword>
<evidence type="ECO:0000313" key="2">
    <source>
        <dbReference type="EMBL" id="EFM24677.1"/>
    </source>
</evidence>
<evidence type="ECO:0000256" key="1">
    <source>
        <dbReference type="SAM" id="Phobius"/>
    </source>
</evidence>
<dbReference type="HOGENOM" id="CLU_030795_1_0_9"/>
<feature type="transmembrane region" description="Helical" evidence="1">
    <location>
        <begin position="119"/>
        <end position="136"/>
    </location>
</feature>
<dbReference type="STRING" id="862517.HMPREF9225_1543"/>
<comment type="caution">
    <text evidence="2">The sequence shown here is derived from an EMBL/GenBank/DDBJ whole genome shotgun (WGS) entry which is preliminary data.</text>
</comment>
<dbReference type="Proteomes" id="UP000003280">
    <property type="component" value="Unassembled WGS sequence"/>
</dbReference>
<feature type="transmembrane region" description="Helical" evidence="1">
    <location>
        <begin position="51"/>
        <end position="73"/>
    </location>
</feature>
<keyword evidence="1" id="KW-1133">Transmembrane helix</keyword>
<proteinExistence type="predicted"/>
<dbReference type="eggNOG" id="COG1835">
    <property type="taxonomic scope" value="Bacteria"/>
</dbReference>
<feature type="transmembrane region" description="Helical" evidence="1">
    <location>
        <begin position="156"/>
        <end position="177"/>
    </location>
</feature>
<protein>
    <recommendedName>
        <fullName evidence="4">DUF4153 domain-containing protein</fullName>
    </recommendedName>
</protein>
<feature type="transmembrane region" description="Helical" evidence="1">
    <location>
        <begin position="325"/>
        <end position="344"/>
    </location>
</feature>
<feature type="transmembrane region" description="Helical" evidence="1">
    <location>
        <begin position="189"/>
        <end position="208"/>
    </location>
</feature>